<accession>A0A6L3VSK5</accession>
<name>A0A6L3VSK5_9ACTN</name>
<protein>
    <submittedName>
        <fullName evidence="2">Uncharacterized protein</fullName>
    </submittedName>
</protein>
<proteinExistence type="predicted"/>
<dbReference type="EMBL" id="WBMR01000130">
    <property type="protein sequence ID" value="KAB2371131.1"/>
    <property type="molecule type" value="Genomic_DNA"/>
</dbReference>
<gene>
    <name evidence="2" type="ORF">F9B16_32980</name>
</gene>
<sequence>MDPITLEPNPAGGHCGDYTLAVAGAITEAVRVLNYATLPHNAAAGAPYPSTLYDIAGRLRTAAAGTDQLFRQMEDRLTVIAATREITVSHGPFPTDPAAAVARAVEALQWCNRAASMFAAALADAHNALSPLGIRIPADTDPNDATGDDSDSGEGWA</sequence>
<feature type="region of interest" description="Disordered" evidence="1">
    <location>
        <begin position="134"/>
        <end position="157"/>
    </location>
</feature>
<feature type="compositionally biased region" description="Acidic residues" evidence="1">
    <location>
        <begin position="146"/>
        <end position="157"/>
    </location>
</feature>
<keyword evidence="3" id="KW-1185">Reference proteome</keyword>
<dbReference type="RefSeq" id="WP_151544138.1">
    <property type="nucleotide sequence ID" value="NZ_WBMR01000130.1"/>
</dbReference>
<comment type="caution">
    <text evidence="2">The sequence shown here is derived from an EMBL/GenBank/DDBJ whole genome shotgun (WGS) entry which is preliminary data.</text>
</comment>
<evidence type="ECO:0000256" key="1">
    <source>
        <dbReference type="SAM" id="MobiDB-lite"/>
    </source>
</evidence>
<reference evidence="2 3" key="1">
    <citation type="submission" date="2019-09" db="EMBL/GenBank/DDBJ databases">
        <title>Actinomadura physcomitrii sp. nov., a novel actinomycete isolated from moss [Physcomitrium sphaericum (Ludw) Fuernr].</title>
        <authorList>
            <person name="Liu C."/>
            <person name="Zhuang X."/>
        </authorList>
    </citation>
    <scope>NUCLEOTIDE SEQUENCE [LARGE SCALE GENOMIC DNA]</scope>
    <source>
        <strain evidence="2 3">CYP1-1B</strain>
    </source>
</reference>
<organism evidence="2 3">
    <name type="scientific">Actinomadura montaniterrae</name>
    <dbReference type="NCBI Taxonomy" id="1803903"/>
    <lineage>
        <taxon>Bacteria</taxon>
        <taxon>Bacillati</taxon>
        <taxon>Actinomycetota</taxon>
        <taxon>Actinomycetes</taxon>
        <taxon>Streptosporangiales</taxon>
        <taxon>Thermomonosporaceae</taxon>
        <taxon>Actinomadura</taxon>
    </lineage>
</organism>
<dbReference type="OrthoDB" id="3477835at2"/>
<evidence type="ECO:0000313" key="3">
    <source>
        <dbReference type="Proteomes" id="UP000483004"/>
    </source>
</evidence>
<evidence type="ECO:0000313" key="2">
    <source>
        <dbReference type="EMBL" id="KAB2371131.1"/>
    </source>
</evidence>
<dbReference type="AlphaFoldDB" id="A0A6L3VSK5"/>
<dbReference type="Proteomes" id="UP000483004">
    <property type="component" value="Unassembled WGS sequence"/>
</dbReference>